<protein>
    <recommendedName>
        <fullName evidence="3">Excisionase</fullName>
    </recommendedName>
</protein>
<evidence type="ECO:0008006" key="3">
    <source>
        <dbReference type="Google" id="ProtNLM"/>
    </source>
</evidence>
<comment type="caution">
    <text evidence="1">The sequence shown here is derived from an EMBL/GenBank/DDBJ whole genome shotgun (WGS) entry which is preliminary data.</text>
</comment>
<gene>
    <name evidence="1" type="ORF">C1880_00275</name>
</gene>
<dbReference type="OrthoDB" id="9812605at2"/>
<dbReference type="AlphaFoldDB" id="A0A369LCE8"/>
<reference evidence="1 2" key="1">
    <citation type="journal article" date="2018" name="Elife">
        <title>Discovery and characterization of a prevalent human gut bacterial enzyme sufficient for the inactivation of a family of plant toxins.</title>
        <authorList>
            <person name="Koppel N."/>
            <person name="Bisanz J.E."/>
            <person name="Pandelia M.E."/>
            <person name="Turnbaugh P.J."/>
            <person name="Balskus E.P."/>
        </authorList>
    </citation>
    <scope>NUCLEOTIDE SEQUENCE [LARGE SCALE GENOMIC DNA]</scope>
    <source>
        <strain evidence="2">anaerobia AP69FAA</strain>
    </source>
</reference>
<proteinExistence type="predicted"/>
<dbReference type="Proteomes" id="UP000253792">
    <property type="component" value="Unassembled WGS sequence"/>
</dbReference>
<evidence type="ECO:0000313" key="1">
    <source>
        <dbReference type="EMBL" id="RDB57301.1"/>
    </source>
</evidence>
<name>A0A369LCE8_9ACTN</name>
<evidence type="ECO:0000313" key="2">
    <source>
        <dbReference type="Proteomes" id="UP000253792"/>
    </source>
</evidence>
<keyword evidence="2" id="KW-1185">Reference proteome</keyword>
<dbReference type="EMBL" id="PPTP01000001">
    <property type="protein sequence ID" value="RDB57301.1"/>
    <property type="molecule type" value="Genomic_DNA"/>
</dbReference>
<dbReference type="Gene3D" id="1.10.1070.20">
    <property type="match status" value="1"/>
</dbReference>
<sequence length="438" mass="49222">MDGRPPELSRLTLMCRDHEVAELTWNHNRQAVTGKTHVFDAGHAPLMSVDPYGNITRDRLSIWFKNRGIPDFRPDAVERLRAVGFPSAASLMASGFGVSLSDQYWIRPAGSISTWSDVNCFENDFSEELGKLLLPHDASSVPSLIEKIRSNADILASSPDAALNGNLPKRWTIESRQRVLVKSGRASGRFQEPFNEKIASVLCSRLLDENDYVSYELEDGGFMKWASRCKPMTDQATEFVPAYALLCSSKRPSDLGLYDFYVSTCAAHGLNVREDVEKMLVVDYLMANFDRHWNNFGVLIDSESREWLRAAPVFDTGEALWCDRELAQPFGGYTTPRAGMMRPFARRIDDQVERHCQDLSWLDPSKLKGFPEQACDILLGNPFIANEPGRIDRIKAAIDLRAMALTKHARKVCRERSFTVPDMGTASNAAAKQAERHL</sequence>
<accession>A0A369LCE8</accession>
<dbReference type="STRING" id="1034345.GCA_000236865_01441"/>
<dbReference type="RefSeq" id="WP_114619863.1">
    <property type="nucleotide sequence ID" value="NZ_PPTP01000001.1"/>
</dbReference>
<organism evidence="1 2">
    <name type="scientific">Senegalimassilia anaerobia</name>
    <dbReference type="NCBI Taxonomy" id="1473216"/>
    <lineage>
        <taxon>Bacteria</taxon>
        <taxon>Bacillati</taxon>
        <taxon>Actinomycetota</taxon>
        <taxon>Coriobacteriia</taxon>
        <taxon>Coriobacteriales</taxon>
        <taxon>Coriobacteriaceae</taxon>
        <taxon>Senegalimassilia</taxon>
    </lineage>
</organism>